<comment type="caution">
    <text evidence="4">The sequence shown here is derived from an EMBL/GenBank/DDBJ whole genome shotgun (WGS) entry which is preliminary data.</text>
</comment>
<proteinExistence type="inferred from homology"/>
<evidence type="ECO:0000313" key="5">
    <source>
        <dbReference type="Proteomes" id="UP001162640"/>
    </source>
</evidence>
<dbReference type="GO" id="GO:0003723">
    <property type="term" value="F:RNA binding"/>
    <property type="evidence" value="ECO:0007669"/>
    <property type="project" value="InterPro"/>
</dbReference>
<evidence type="ECO:0000256" key="1">
    <source>
        <dbReference type="ARBA" id="ARBA00007469"/>
    </source>
</evidence>
<evidence type="ECO:0000313" key="4">
    <source>
        <dbReference type="EMBL" id="GMH88787.1"/>
    </source>
</evidence>
<dbReference type="InterPro" id="IPR036430">
    <property type="entry name" value="RNase_T2-like_sf"/>
</dbReference>
<feature type="signal peptide" evidence="3">
    <location>
        <begin position="1"/>
        <end position="17"/>
    </location>
</feature>
<dbReference type="InterPro" id="IPR033130">
    <property type="entry name" value="RNase_T2_His_AS_2"/>
</dbReference>
<keyword evidence="3" id="KW-0732">Signal</keyword>
<accession>A0A9W7ES66</accession>
<dbReference type="AlphaFoldDB" id="A0A9W7ES66"/>
<dbReference type="InterPro" id="IPR001568">
    <property type="entry name" value="RNase_T2-like"/>
</dbReference>
<evidence type="ECO:0000256" key="2">
    <source>
        <dbReference type="RuleBase" id="RU004328"/>
    </source>
</evidence>
<reference evidence="5" key="1">
    <citation type="journal article" date="2023" name="Commun. Biol.">
        <title>Genome analysis of Parmales, the sister group of diatoms, reveals the evolutionary specialization of diatoms from phago-mixotrophs to photoautotrophs.</title>
        <authorList>
            <person name="Ban H."/>
            <person name="Sato S."/>
            <person name="Yoshikawa S."/>
            <person name="Yamada K."/>
            <person name="Nakamura Y."/>
            <person name="Ichinomiya M."/>
            <person name="Sato N."/>
            <person name="Blanc-Mathieu R."/>
            <person name="Endo H."/>
            <person name="Kuwata A."/>
            <person name="Ogata H."/>
        </authorList>
    </citation>
    <scope>NUCLEOTIDE SEQUENCE [LARGE SCALE GENOMIC DNA]</scope>
</reference>
<comment type="similarity">
    <text evidence="1 2">Belongs to the RNase T2 family.</text>
</comment>
<dbReference type="Proteomes" id="UP001162640">
    <property type="component" value="Unassembled WGS sequence"/>
</dbReference>
<dbReference type="Gene3D" id="3.90.730.10">
    <property type="entry name" value="Ribonuclease T2-like"/>
    <property type="match status" value="1"/>
</dbReference>
<organism evidence="4 5">
    <name type="scientific">Triparma laevis f. inornata</name>
    <dbReference type="NCBI Taxonomy" id="1714386"/>
    <lineage>
        <taxon>Eukaryota</taxon>
        <taxon>Sar</taxon>
        <taxon>Stramenopiles</taxon>
        <taxon>Ochrophyta</taxon>
        <taxon>Bolidophyceae</taxon>
        <taxon>Parmales</taxon>
        <taxon>Triparmaceae</taxon>
        <taxon>Triparma</taxon>
    </lineage>
</organism>
<dbReference type="Pfam" id="PF00445">
    <property type="entry name" value="Ribonuclease_T2"/>
    <property type="match status" value="1"/>
</dbReference>
<protein>
    <submittedName>
        <fullName evidence="4">Uncharacterized protein</fullName>
    </submittedName>
</protein>
<feature type="chain" id="PRO_5040988984" evidence="3">
    <location>
        <begin position="18"/>
        <end position="240"/>
    </location>
</feature>
<dbReference type="SUPFAM" id="SSF55895">
    <property type="entry name" value="Ribonuclease Rh-like"/>
    <property type="match status" value="1"/>
</dbReference>
<gene>
    <name evidence="4" type="ORF">TL16_g11258</name>
</gene>
<sequence>MTLKVLLGLLLLNSAIAADKMVCGDGVNLCGVLTLASGFGPNEYAAVSPYVHGLWPETDSYGTSECIAPSVTTDPTKLAPCYNNGTNDNADQLDFEQHEWEKHGSCAGAKDADDYFEQVCDISTKPLYVMSTSKSSGSDLDGIEKDVVASGYEVFYKDTQYSQLYLSACAGPDSQWKLSPVADFVKNCGGWDSDDSAPSDGGVCVSGQHGPECSSDKDCLGSTDCVRCASSGFCTDAPLS</sequence>
<dbReference type="PROSITE" id="PS00531">
    <property type="entry name" value="RNASE_T2_2"/>
    <property type="match status" value="1"/>
</dbReference>
<name>A0A9W7ES66_9STRA</name>
<dbReference type="GO" id="GO:0033897">
    <property type="term" value="F:ribonuclease T2 activity"/>
    <property type="evidence" value="ECO:0007669"/>
    <property type="project" value="InterPro"/>
</dbReference>
<evidence type="ECO:0000256" key="3">
    <source>
        <dbReference type="SAM" id="SignalP"/>
    </source>
</evidence>
<dbReference type="EMBL" id="BLQM01000418">
    <property type="protein sequence ID" value="GMH88787.1"/>
    <property type="molecule type" value="Genomic_DNA"/>
</dbReference>